<dbReference type="SUPFAM" id="SSF54791">
    <property type="entry name" value="Eukaryotic type KH-domain (KH-domain type I)"/>
    <property type="match status" value="1"/>
</dbReference>
<dbReference type="Gene3D" id="3.30.1370.10">
    <property type="entry name" value="K Homology domain, type 1"/>
    <property type="match status" value="1"/>
</dbReference>
<feature type="non-terminal residue" evidence="1">
    <location>
        <position position="249"/>
    </location>
</feature>
<dbReference type="AlphaFoldDB" id="A0AAV2STT0"/>
<proteinExistence type="predicted"/>
<sequence>MTENAILHLGPPRPTKELLFCFLFSFMFSMEIINDFSAENMNRCFFNPLAWERVIRSMMGAIFKCSLRGISYVTRMNRKYVHPRIPLEIGRSVLHMRRPKKHLIDPNHCFLTLQIVAKICKKSFLSMLQYGQLIIINNNDDPEANIVDVAWIVILGNFDGASFIYGSVVFECQKKFTPSQNQSLLAPSKFWKTEVNYTVVVGFNGRVWVKASNQAEMIAVMHSIAMLEVMGISEACSKVELLIDSVLAH</sequence>
<comment type="caution">
    <text evidence="1">The sequence shown here is derived from an EMBL/GenBank/DDBJ whole genome shotgun (WGS) entry which is preliminary data.</text>
</comment>
<accession>A0AAV2STT0</accession>
<organism evidence="1 2">
    <name type="scientific">Meganyctiphanes norvegica</name>
    <name type="common">Northern krill</name>
    <name type="synonym">Thysanopoda norvegica</name>
    <dbReference type="NCBI Taxonomy" id="48144"/>
    <lineage>
        <taxon>Eukaryota</taxon>
        <taxon>Metazoa</taxon>
        <taxon>Ecdysozoa</taxon>
        <taxon>Arthropoda</taxon>
        <taxon>Crustacea</taxon>
        <taxon>Multicrustacea</taxon>
        <taxon>Malacostraca</taxon>
        <taxon>Eumalacostraca</taxon>
        <taxon>Eucarida</taxon>
        <taxon>Euphausiacea</taxon>
        <taxon>Euphausiidae</taxon>
        <taxon>Meganyctiphanes</taxon>
    </lineage>
</organism>
<reference evidence="1 2" key="1">
    <citation type="submission" date="2024-05" db="EMBL/GenBank/DDBJ databases">
        <authorList>
            <person name="Wallberg A."/>
        </authorList>
    </citation>
    <scope>NUCLEOTIDE SEQUENCE [LARGE SCALE GENOMIC DNA]</scope>
</reference>
<evidence type="ECO:0000313" key="1">
    <source>
        <dbReference type="EMBL" id="CAL4237464.1"/>
    </source>
</evidence>
<gene>
    <name evidence="1" type="ORF">MNOR_LOCUS40348</name>
</gene>
<dbReference type="GO" id="GO:0003723">
    <property type="term" value="F:RNA binding"/>
    <property type="evidence" value="ECO:0007669"/>
    <property type="project" value="InterPro"/>
</dbReference>
<dbReference type="Proteomes" id="UP001497623">
    <property type="component" value="Unassembled WGS sequence"/>
</dbReference>
<dbReference type="EMBL" id="CAXKWB010121565">
    <property type="protein sequence ID" value="CAL4237464.1"/>
    <property type="molecule type" value="Genomic_DNA"/>
</dbReference>
<keyword evidence="2" id="KW-1185">Reference proteome</keyword>
<protein>
    <recommendedName>
        <fullName evidence="3">Exosome complex component RRP40</fullName>
    </recommendedName>
</protein>
<evidence type="ECO:0000313" key="2">
    <source>
        <dbReference type="Proteomes" id="UP001497623"/>
    </source>
</evidence>
<dbReference type="InterPro" id="IPR036612">
    <property type="entry name" value="KH_dom_type_1_sf"/>
</dbReference>
<evidence type="ECO:0008006" key="3">
    <source>
        <dbReference type="Google" id="ProtNLM"/>
    </source>
</evidence>
<name>A0AAV2STT0_MEGNR</name>